<feature type="region of interest" description="Disordered" evidence="4">
    <location>
        <begin position="225"/>
        <end position="255"/>
    </location>
</feature>
<protein>
    <submittedName>
        <fullName evidence="6">Usher syndrome type-1G protein-like</fullName>
    </submittedName>
</protein>
<dbReference type="Proteomes" id="UP001152320">
    <property type="component" value="Chromosome 8"/>
</dbReference>
<name>A0A9Q1H9J3_HOLLE</name>
<dbReference type="Gene3D" id="1.25.40.20">
    <property type="entry name" value="Ankyrin repeat-containing domain"/>
    <property type="match status" value="1"/>
</dbReference>
<dbReference type="PROSITE" id="PS50088">
    <property type="entry name" value="ANK_REPEAT"/>
    <property type="match status" value="2"/>
</dbReference>
<keyword evidence="7" id="KW-1185">Reference proteome</keyword>
<sequence>MATFDERFHVAAAEGKMDILRQAAKRDCNKPNDIGMTPTLLAASKGHMAALRLLVSRGGNPDICDNQGYTALHFAALNGNISVVTFLVSFGCNIWALTNDYRTALQLAKENEHHQIADMLDEVFNEQSAKNQHEVLRKRKAAIKDVEERNKKNEKMWKRTLKKEAKQQKKMSIQNGVDVPLNSDNKKSISSASGKSAKKGSTSYPALMGSQRNVVRSVRERDPNIQYGPQMSLYDDGSGQQKEAPVMQGSRMGDLRGMSYGNAGASLGAMMKEMDSKQNGDDELVDGVVTTFNKPLSKSISNGSAKVPVGLQQDAIDDVGDEVSTPLELFLAVNELSDYLHVFLEEDIDLKALMLLTEKDLEDQLRLGLGPRRKILQAMENRKRATEHAKAMSDSFV</sequence>
<evidence type="ECO:0000256" key="1">
    <source>
        <dbReference type="ARBA" id="ARBA00022737"/>
    </source>
</evidence>
<feature type="compositionally biased region" description="Low complexity" evidence="4">
    <location>
        <begin position="188"/>
        <end position="203"/>
    </location>
</feature>
<evidence type="ECO:0000256" key="2">
    <source>
        <dbReference type="ARBA" id="ARBA00023043"/>
    </source>
</evidence>
<dbReference type="InterPro" id="IPR002110">
    <property type="entry name" value="Ankyrin_rpt"/>
</dbReference>
<dbReference type="InterPro" id="IPR036770">
    <property type="entry name" value="Ankyrin_rpt-contain_sf"/>
</dbReference>
<dbReference type="Pfam" id="PF12796">
    <property type="entry name" value="Ank_2"/>
    <property type="match status" value="1"/>
</dbReference>
<dbReference type="Gene3D" id="1.10.150.50">
    <property type="entry name" value="Transcription Factor, Ets-1"/>
    <property type="match status" value="1"/>
</dbReference>
<dbReference type="SUPFAM" id="SSF48403">
    <property type="entry name" value="Ankyrin repeat"/>
    <property type="match status" value="1"/>
</dbReference>
<evidence type="ECO:0000256" key="3">
    <source>
        <dbReference type="PROSITE-ProRule" id="PRU00023"/>
    </source>
</evidence>
<dbReference type="InterPro" id="IPR001660">
    <property type="entry name" value="SAM"/>
</dbReference>
<proteinExistence type="predicted"/>
<evidence type="ECO:0000256" key="4">
    <source>
        <dbReference type="SAM" id="MobiDB-lite"/>
    </source>
</evidence>
<feature type="region of interest" description="Disordered" evidence="4">
    <location>
        <begin position="147"/>
        <end position="208"/>
    </location>
</feature>
<evidence type="ECO:0000313" key="7">
    <source>
        <dbReference type="Proteomes" id="UP001152320"/>
    </source>
</evidence>
<feature type="repeat" description="ANK" evidence="3">
    <location>
        <begin position="34"/>
        <end position="66"/>
    </location>
</feature>
<feature type="repeat" description="ANK" evidence="3">
    <location>
        <begin position="67"/>
        <end position="99"/>
    </location>
</feature>
<dbReference type="SUPFAM" id="SSF47769">
    <property type="entry name" value="SAM/Pointed domain"/>
    <property type="match status" value="1"/>
</dbReference>
<organism evidence="6 7">
    <name type="scientific">Holothuria leucospilota</name>
    <name type="common">Black long sea cucumber</name>
    <name type="synonym">Mertensiothuria leucospilota</name>
    <dbReference type="NCBI Taxonomy" id="206669"/>
    <lineage>
        <taxon>Eukaryota</taxon>
        <taxon>Metazoa</taxon>
        <taxon>Echinodermata</taxon>
        <taxon>Eleutherozoa</taxon>
        <taxon>Echinozoa</taxon>
        <taxon>Holothuroidea</taxon>
        <taxon>Aspidochirotacea</taxon>
        <taxon>Aspidochirotida</taxon>
        <taxon>Holothuriidae</taxon>
        <taxon>Holothuria</taxon>
    </lineage>
</organism>
<dbReference type="OrthoDB" id="76949at2759"/>
<evidence type="ECO:0000259" key="5">
    <source>
        <dbReference type="Pfam" id="PF00536"/>
    </source>
</evidence>
<dbReference type="PANTHER" id="PTHR24201:SF15">
    <property type="entry name" value="ANKYRIN REPEAT DOMAIN-CONTAINING PROTEIN 66"/>
    <property type="match status" value="1"/>
</dbReference>
<evidence type="ECO:0000313" key="6">
    <source>
        <dbReference type="EMBL" id="KAJ8038024.1"/>
    </source>
</evidence>
<comment type="caution">
    <text evidence="6">The sequence shown here is derived from an EMBL/GenBank/DDBJ whole genome shotgun (WGS) entry which is preliminary data.</text>
</comment>
<reference evidence="6" key="1">
    <citation type="submission" date="2021-10" db="EMBL/GenBank/DDBJ databases">
        <title>Tropical sea cucumber genome reveals ecological adaptation and Cuvierian tubules defense mechanism.</title>
        <authorList>
            <person name="Chen T."/>
        </authorList>
    </citation>
    <scope>NUCLEOTIDE SEQUENCE</scope>
    <source>
        <strain evidence="6">Nanhai2018</strain>
        <tissue evidence="6">Muscle</tissue>
    </source>
</reference>
<dbReference type="Pfam" id="PF00536">
    <property type="entry name" value="SAM_1"/>
    <property type="match status" value="1"/>
</dbReference>
<dbReference type="EMBL" id="JAIZAY010000008">
    <property type="protein sequence ID" value="KAJ8038024.1"/>
    <property type="molecule type" value="Genomic_DNA"/>
</dbReference>
<dbReference type="PROSITE" id="PS50297">
    <property type="entry name" value="ANK_REP_REGION"/>
    <property type="match status" value="2"/>
</dbReference>
<keyword evidence="2 3" id="KW-0040">ANK repeat</keyword>
<accession>A0A9Q1H9J3</accession>
<feature type="domain" description="SAM" evidence="5">
    <location>
        <begin position="330"/>
        <end position="380"/>
    </location>
</feature>
<dbReference type="AlphaFoldDB" id="A0A9Q1H9J3"/>
<keyword evidence="1" id="KW-0677">Repeat</keyword>
<gene>
    <name evidence="6" type="ORF">HOLleu_18989</name>
</gene>
<dbReference type="SMART" id="SM00248">
    <property type="entry name" value="ANK"/>
    <property type="match status" value="4"/>
</dbReference>
<feature type="compositionally biased region" description="Basic and acidic residues" evidence="4">
    <location>
        <begin position="147"/>
        <end position="167"/>
    </location>
</feature>
<dbReference type="InterPro" id="IPR050776">
    <property type="entry name" value="Ank_Repeat/CDKN_Inhibitor"/>
</dbReference>
<dbReference type="InterPro" id="IPR013761">
    <property type="entry name" value="SAM/pointed_sf"/>
</dbReference>
<dbReference type="PANTHER" id="PTHR24201">
    <property type="entry name" value="ANK_REP_REGION DOMAIN-CONTAINING PROTEIN"/>
    <property type="match status" value="1"/>
</dbReference>